<sequence length="438" mass="48543">MPRLSQRGEARLEEVNIPVRHFIPGKYYDPKHDPDGVINMATAENSLMVPELLEHIHTHFHLEPIHLKYQATLLASSYLSVGDALRIYINDTFHPRQLILPEEIVPGPGLGALFAQFIWHTCDEGDGVVLTTPYYDATYPRETSYHARAKLVPARIPRDIDPLSLAAIPYISDTIETANANGIRARVLILCNPHNPLARAYPVETILAYTSLAQKYDLHLLVDEIYGNEVFSSSKVPTPPPFISILTMDVESLTGCDPSRIHVLAGPTKDFGASGLKVGAFVSQANPDIVKVLRASLGPIPTSSASDSIMSAVLYDTEFRDWFLVENRRRLATAFEQTASWCDFHEIPYEPASAGVYVLMDLGPILDRQSGKGTPDDIKVDNAVSAMLANGVYLRPTIGAHDQIPTRFRMTFTLAPDTMLIALKRLEKAFALRDGWSN</sequence>
<proteinExistence type="predicted"/>
<gene>
    <name evidence="1" type="ORF">BJ138DRAFT_1138172</name>
</gene>
<keyword evidence="1" id="KW-0808">Transferase</keyword>
<protein>
    <submittedName>
        <fullName evidence="1">PLP-dependent transferase</fullName>
    </submittedName>
</protein>
<comment type="caution">
    <text evidence="1">The sequence shown here is derived from an EMBL/GenBank/DDBJ whole genome shotgun (WGS) entry which is preliminary data.</text>
</comment>
<accession>A0ACB7ZZJ3</accession>
<name>A0ACB7ZZJ3_9AGAM</name>
<dbReference type="Proteomes" id="UP000790377">
    <property type="component" value="Unassembled WGS sequence"/>
</dbReference>
<keyword evidence="2" id="KW-1185">Reference proteome</keyword>
<evidence type="ECO:0000313" key="2">
    <source>
        <dbReference type="Proteomes" id="UP000790377"/>
    </source>
</evidence>
<reference evidence="1" key="1">
    <citation type="journal article" date="2021" name="New Phytol.">
        <title>Evolutionary innovations through gain and loss of genes in the ectomycorrhizal Boletales.</title>
        <authorList>
            <person name="Wu G."/>
            <person name="Miyauchi S."/>
            <person name="Morin E."/>
            <person name="Kuo A."/>
            <person name="Drula E."/>
            <person name="Varga T."/>
            <person name="Kohler A."/>
            <person name="Feng B."/>
            <person name="Cao Y."/>
            <person name="Lipzen A."/>
            <person name="Daum C."/>
            <person name="Hundley H."/>
            <person name="Pangilinan J."/>
            <person name="Johnson J."/>
            <person name="Barry K."/>
            <person name="LaButti K."/>
            <person name="Ng V."/>
            <person name="Ahrendt S."/>
            <person name="Min B."/>
            <person name="Choi I.G."/>
            <person name="Park H."/>
            <person name="Plett J.M."/>
            <person name="Magnuson J."/>
            <person name="Spatafora J.W."/>
            <person name="Nagy L.G."/>
            <person name="Henrissat B."/>
            <person name="Grigoriev I.V."/>
            <person name="Yang Z.L."/>
            <person name="Xu J."/>
            <person name="Martin F.M."/>
        </authorList>
    </citation>
    <scope>NUCLEOTIDE SEQUENCE</scope>
    <source>
        <strain evidence="1">ATCC 28755</strain>
    </source>
</reference>
<evidence type="ECO:0000313" key="1">
    <source>
        <dbReference type="EMBL" id="KAH7905773.1"/>
    </source>
</evidence>
<dbReference type="EMBL" id="MU268125">
    <property type="protein sequence ID" value="KAH7905773.1"/>
    <property type="molecule type" value="Genomic_DNA"/>
</dbReference>
<organism evidence="1 2">
    <name type="scientific">Hygrophoropsis aurantiaca</name>
    <dbReference type="NCBI Taxonomy" id="72124"/>
    <lineage>
        <taxon>Eukaryota</taxon>
        <taxon>Fungi</taxon>
        <taxon>Dikarya</taxon>
        <taxon>Basidiomycota</taxon>
        <taxon>Agaricomycotina</taxon>
        <taxon>Agaricomycetes</taxon>
        <taxon>Agaricomycetidae</taxon>
        <taxon>Boletales</taxon>
        <taxon>Coniophorineae</taxon>
        <taxon>Hygrophoropsidaceae</taxon>
        <taxon>Hygrophoropsis</taxon>
    </lineage>
</organism>